<evidence type="ECO:0000313" key="8">
    <source>
        <dbReference type="EMBL" id="CAB4533286.1"/>
    </source>
</evidence>
<protein>
    <submittedName>
        <fullName evidence="8">Unannotated protein</fullName>
    </submittedName>
</protein>
<evidence type="ECO:0000256" key="3">
    <source>
        <dbReference type="ARBA" id="ARBA00022692"/>
    </source>
</evidence>
<dbReference type="PANTHER" id="PTHR33778">
    <property type="entry name" value="PROTEIN MGTC"/>
    <property type="match status" value="1"/>
</dbReference>
<dbReference type="InterPro" id="IPR003416">
    <property type="entry name" value="MgtC/SapB/SrpB/YhiD_fam"/>
</dbReference>
<feature type="transmembrane region" description="Helical" evidence="6">
    <location>
        <begin position="73"/>
        <end position="92"/>
    </location>
</feature>
<dbReference type="PRINTS" id="PR01837">
    <property type="entry name" value="MGTCSAPBPROT"/>
</dbReference>
<evidence type="ECO:0000256" key="4">
    <source>
        <dbReference type="ARBA" id="ARBA00022989"/>
    </source>
</evidence>
<evidence type="ECO:0000256" key="5">
    <source>
        <dbReference type="ARBA" id="ARBA00023136"/>
    </source>
</evidence>
<feature type="transmembrane region" description="Helical" evidence="6">
    <location>
        <begin position="141"/>
        <end position="169"/>
    </location>
</feature>
<evidence type="ECO:0000256" key="2">
    <source>
        <dbReference type="ARBA" id="ARBA00022475"/>
    </source>
</evidence>
<feature type="transmembrane region" description="Helical" evidence="6">
    <location>
        <begin position="39"/>
        <end position="61"/>
    </location>
</feature>
<dbReference type="AlphaFoldDB" id="A0A6J6B3C3"/>
<feature type="domain" description="MgtC/SapB/SrpB/YhiD N-terminal" evidence="7">
    <location>
        <begin position="50"/>
        <end position="177"/>
    </location>
</feature>
<keyword evidence="2" id="KW-1003">Cell membrane</keyword>
<keyword evidence="4 6" id="KW-1133">Transmembrane helix</keyword>
<feature type="transmembrane region" description="Helical" evidence="6">
    <location>
        <begin position="6"/>
        <end position="27"/>
    </location>
</feature>
<dbReference type="InterPro" id="IPR049177">
    <property type="entry name" value="MgtC_SapB_SrpB_YhiD_N"/>
</dbReference>
<organism evidence="8">
    <name type="scientific">freshwater metagenome</name>
    <dbReference type="NCBI Taxonomy" id="449393"/>
    <lineage>
        <taxon>unclassified sequences</taxon>
        <taxon>metagenomes</taxon>
        <taxon>ecological metagenomes</taxon>
    </lineage>
</organism>
<accession>A0A6J6B3C3</accession>
<proteinExistence type="predicted"/>
<evidence type="ECO:0000256" key="1">
    <source>
        <dbReference type="ARBA" id="ARBA00004651"/>
    </source>
</evidence>
<dbReference type="Pfam" id="PF02308">
    <property type="entry name" value="MgtC"/>
    <property type="match status" value="1"/>
</dbReference>
<evidence type="ECO:0000256" key="6">
    <source>
        <dbReference type="SAM" id="Phobius"/>
    </source>
</evidence>
<dbReference type="GO" id="GO:0005886">
    <property type="term" value="C:plasma membrane"/>
    <property type="evidence" value="ECO:0007669"/>
    <property type="project" value="UniProtKB-SubCell"/>
</dbReference>
<dbReference type="PANTHER" id="PTHR33778:SF1">
    <property type="entry name" value="MAGNESIUM TRANSPORTER YHID-RELATED"/>
    <property type="match status" value="1"/>
</dbReference>
<keyword evidence="3 6" id="KW-0812">Transmembrane</keyword>
<evidence type="ECO:0000259" key="7">
    <source>
        <dbReference type="Pfam" id="PF02308"/>
    </source>
</evidence>
<comment type="subcellular location">
    <subcellularLocation>
        <location evidence="1">Cell membrane</location>
        <topology evidence="1">Multi-pass membrane protein</topology>
    </subcellularLocation>
</comment>
<keyword evidence="5 6" id="KW-0472">Membrane</keyword>
<name>A0A6J6B3C3_9ZZZZ</name>
<dbReference type="EMBL" id="CAEZSI010000014">
    <property type="protein sequence ID" value="CAB4533286.1"/>
    <property type="molecule type" value="Genomic_DNA"/>
</dbReference>
<feature type="transmembrane region" description="Helical" evidence="6">
    <location>
        <begin position="104"/>
        <end position="121"/>
    </location>
</feature>
<sequence>MPTHNLVFAHLIILYAHFLVIHAQFKYHLAMIDMHSVDLWQQAVVIIDAVIAAILGSLIGWERDRAGKSAGPRTMALVCAASAVIVAIGAVMDIEAQYGDPTRALHAVITGIGFLGAGLIFTNTRAGSSGIGGVTTAATVFTTAAVGVAVGLGFQVAGAGLTVVILIILRSTQVIEKTTNRHD</sequence>
<reference evidence="8" key="1">
    <citation type="submission" date="2020-05" db="EMBL/GenBank/DDBJ databases">
        <authorList>
            <person name="Chiriac C."/>
            <person name="Salcher M."/>
            <person name="Ghai R."/>
            <person name="Kavagutti S V."/>
        </authorList>
    </citation>
    <scope>NUCLEOTIDE SEQUENCE</scope>
</reference>
<gene>
    <name evidence="8" type="ORF">UFOPK1412_00187</name>
</gene>